<dbReference type="CDD" id="cd07061">
    <property type="entry name" value="HP_HAP_like"/>
    <property type="match status" value="1"/>
</dbReference>
<evidence type="ECO:0000256" key="7">
    <source>
        <dbReference type="ARBA" id="ARBA00023180"/>
    </source>
</evidence>
<protein>
    <recommendedName>
        <fullName evidence="3">acid phosphatase</fullName>
        <ecNumber evidence="3">3.1.3.2</ecNumber>
    </recommendedName>
</protein>
<evidence type="ECO:0000256" key="4">
    <source>
        <dbReference type="ARBA" id="ARBA00022729"/>
    </source>
</evidence>
<dbReference type="Pfam" id="PF00328">
    <property type="entry name" value="His_Phos_2"/>
    <property type="match status" value="1"/>
</dbReference>
<reference evidence="9" key="1">
    <citation type="submission" date="2025-05" db="UniProtKB">
        <authorList>
            <consortium name="EnsemblMetazoa"/>
        </authorList>
    </citation>
    <scope>IDENTIFICATION</scope>
</reference>
<keyword evidence="6" id="KW-1015">Disulfide bond</keyword>
<keyword evidence="10" id="KW-1185">Reference proteome</keyword>
<dbReference type="Proteomes" id="UP001652700">
    <property type="component" value="Unplaced"/>
</dbReference>
<name>A0ABM5ILI4_DIAVI</name>
<evidence type="ECO:0000313" key="9">
    <source>
        <dbReference type="EnsemblMetazoa" id="XP_028135706.2"/>
    </source>
</evidence>
<dbReference type="InterPro" id="IPR033379">
    <property type="entry name" value="Acid_Pase_AS"/>
</dbReference>
<dbReference type="PANTHER" id="PTHR11567:SF211">
    <property type="entry name" value="PROSTATIC ACID PHOSPHATASE"/>
    <property type="match status" value="1"/>
</dbReference>
<evidence type="ECO:0000256" key="8">
    <source>
        <dbReference type="SAM" id="SignalP"/>
    </source>
</evidence>
<evidence type="ECO:0000256" key="2">
    <source>
        <dbReference type="ARBA" id="ARBA00005375"/>
    </source>
</evidence>
<dbReference type="InterPro" id="IPR050645">
    <property type="entry name" value="Histidine_acid_phosphatase"/>
</dbReference>
<keyword evidence="4 8" id="KW-0732">Signal</keyword>
<dbReference type="InterPro" id="IPR000560">
    <property type="entry name" value="His_Pase_clade-2"/>
</dbReference>
<keyword evidence="5" id="KW-0378">Hydrolase</keyword>
<evidence type="ECO:0000313" key="10">
    <source>
        <dbReference type="Proteomes" id="UP001652700"/>
    </source>
</evidence>
<dbReference type="PROSITE" id="PS00616">
    <property type="entry name" value="HIS_ACID_PHOSPHAT_1"/>
    <property type="match status" value="1"/>
</dbReference>
<dbReference type="GeneID" id="126878428"/>
<organism evidence="9 10">
    <name type="scientific">Diabrotica virgifera virgifera</name>
    <name type="common">western corn rootworm</name>
    <dbReference type="NCBI Taxonomy" id="50390"/>
    <lineage>
        <taxon>Eukaryota</taxon>
        <taxon>Metazoa</taxon>
        <taxon>Ecdysozoa</taxon>
        <taxon>Arthropoda</taxon>
        <taxon>Hexapoda</taxon>
        <taxon>Insecta</taxon>
        <taxon>Pterygota</taxon>
        <taxon>Neoptera</taxon>
        <taxon>Endopterygota</taxon>
        <taxon>Coleoptera</taxon>
        <taxon>Polyphaga</taxon>
        <taxon>Cucujiformia</taxon>
        <taxon>Chrysomeloidea</taxon>
        <taxon>Chrysomelidae</taxon>
        <taxon>Galerucinae</taxon>
        <taxon>Diabroticina</taxon>
        <taxon>Diabroticites</taxon>
        <taxon>Diabrotica</taxon>
    </lineage>
</organism>
<feature type="chain" id="PRO_5047515152" description="acid phosphatase" evidence="8">
    <location>
        <begin position="21"/>
        <end position="393"/>
    </location>
</feature>
<dbReference type="Gene3D" id="3.40.50.1240">
    <property type="entry name" value="Phosphoglycerate mutase-like"/>
    <property type="match status" value="1"/>
</dbReference>
<evidence type="ECO:0000256" key="5">
    <source>
        <dbReference type="ARBA" id="ARBA00022801"/>
    </source>
</evidence>
<accession>A0ABM5ILI4</accession>
<evidence type="ECO:0000256" key="3">
    <source>
        <dbReference type="ARBA" id="ARBA00012646"/>
    </source>
</evidence>
<dbReference type="InterPro" id="IPR029033">
    <property type="entry name" value="His_PPase_superfam"/>
</dbReference>
<sequence length="393" mass="44338">MHLIASFVLLVGLTLSGVHAELIAVIQIFRHGQRTPINFYPNDPYKDPSYWGGLAGGQLTNEGKRMHMKLGQYTRSRYANFIPQKYDPSFFYAQTTDVDRTHMSAQSNVYGLFPVTTNDQRWENKINWQPIPIHPANNIVLSNFVYPPNCPAFTTEMQAVLASQEFTTYDSENAGLYAYLTKHSGMNITDVTTAFDIWDCVKTEDNVGFSLPAWTKSIYPEPLRTTIGKFFEVFTYTTNMKRIIIGPFLNEVVEYLESMAANSSSSHKYKMYSAHESNMGAILNAFGAFNPSSPPAFASTVYIELHKENWKYTVKVFNKELDNIRQVSVNGCDLNCPLDSFKENLSDFIIDADTRDTECNSVEEKKLLLGSAAATIGKYSAEELEQKFAGFST</sequence>
<proteinExistence type="inferred from homology"/>
<dbReference type="PANTHER" id="PTHR11567">
    <property type="entry name" value="ACID PHOSPHATASE-RELATED"/>
    <property type="match status" value="1"/>
</dbReference>
<dbReference type="SUPFAM" id="SSF53254">
    <property type="entry name" value="Phosphoglycerate mutase-like"/>
    <property type="match status" value="1"/>
</dbReference>
<keyword evidence="7" id="KW-0325">Glycoprotein</keyword>
<comment type="catalytic activity">
    <reaction evidence="1">
        <text>a phosphate monoester + H2O = an alcohol + phosphate</text>
        <dbReference type="Rhea" id="RHEA:15017"/>
        <dbReference type="ChEBI" id="CHEBI:15377"/>
        <dbReference type="ChEBI" id="CHEBI:30879"/>
        <dbReference type="ChEBI" id="CHEBI:43474"/>
        <dbReference type="ChEBI" id="CHEBI:67140"/>
        <dbReference type="EC" id="3.1.3.2"/>
    </reaction>
</comment>
<feature type="signal peptide" evidence="8">
    <location>
        <begin position="1"/>
        <end position="20"/>
    </location>
</feature>
<comment type="similarity">
    <text evidence="2">Belongs to the histidine acid phosphatase family.</text>
</comment>
<dbReference type="EnsemblMetazoa" id="XM_028279905.2">
    <property type="protein sequence ID" value="XP_028135706.2"/>
    <property type="gene ID" value="LOC126878428"/>
</dbReference>
<dbReference type="EC" id="3.1.3.2" evidence="3"/>
<evidence type="ECO:0000256" key="6">
    <source>
        <dbReference type="ARBA" id="ARBA00023157"/>
    </source>
</evidence>
<dbReference type="RefSeq" id="XP_028135706.2">
    <property type="nucleotide sequence ID" value="XM_028279905.2"/>
</dbReference>
<evidence type="ECO:0000256" key="1">
    <source>
        <dbReference type="ARBA" id="ARBA00000032"/>
    </source>
</evidence>